<feature type="transmembrane region" description="Helical" evidence="1">
    <location>
        <begin position="12"/>
        <end position="32"/>
    </location>
</feature>
<protein>
    <submittedName>
        <fullName evidence="2">Uncharacterized protein</fullName>
    </submittedName>
</protein>
<accession>A0A7C3DEL9</accession>
<proteinExistence type="predicted"/>
<dbReference type="EMBL" id="DSWI01000030">
    <property type="protein sequence ID" value="HFG21486.1"/>
    <property type="molecule type" value="Genomic_DNA"/>
</dbReference>
<dbReference type="RefSeq" id="WP_409658892.1">
    <property type="nucleotide sequence ID" value="NZ_JBKBUW010000078.1"/>
</dbReference>
<sequence>MTEDKPGREWATIGLGMAVLLGFAALVVYMLGLLTADETTWSRALYLFAGVEAIAFAAAGYVFGREVHRNRALEAEARAHHALQQWQQWSQRALEAEAKGQSLSVAVDILAQQHPELTPVARMAQGLFPGQP</sequence>
<gene>
    <name evidence="2" type="ORF">ENS82_12385</name>
</gene>
<keyword evidence="1" id="KW-0472">Membrane</keyword>
<evidence type="ECO:0000256" key="1">
    <source>
        <dbReference type="SAM" id="Phobius"/>
    </source>
</evidence>
<comment type="caution">
    <text evidence="2">The sequence shown here is derived from an EMBL/GenBank/DDBJ whole genome shotgun (WGS) entry which is preliminary data.</text>
</comment>
<organism evidence="2">
    <name type="scientific">Meiothermus ruber</name>
    <dbReference type="NCBI Taxonomy" id="277"/>
    <lineage>
        <taxon>Bacteria</taxon>
        <taxon>Thermotogati</taxon>
        <taxon>Deinococcota</taxon>
        <taxon>Deinococci</taxon>
        <taxon>Thermales</taxon>
        <taxon>Thermaceae</taxon>
        <taxon>Meiothermus</taxon>
    </lineage>
</organism>
<keyword evidence="1" id="KW-1133">Transmembrane helix</keyword>
<keyword evidence="1" id="KW-0812">Transmembrane</keyword>
<dbReference type="AlphaFoldDB" id="A0A7C3DEL9"/>
<evidence type="ECO:0000313" key="2">
    <source>
        <dbReference type="EMBL" id="HFG21486.1"/>
    </source>
</evidence>
<reference evidence="2" key="1">
    <citation type="journal article" date="2020" name="mSystems">
        <title>Genome- and Community-Level Interaction Insights into Carbon Utilization and Element Cycling Functions of Hydrothermarchaeota in Hydrothermal Sediment.</title>
        <authorList>
            <person name="Zhou Z."/>
            <person name="Liu Y."/>
            <person name="Xu W."/>
            <person name="Pan J."/>
            <person name="Luo Z.H."/>
            <person name="Li M."/>
        </authorList>
    </citation>
    <scope>NUCLEOTIDE SEQUENCE [LARGE SCALE GENOMIC DNA]</scope>
    <source>
        <strain evidence="2">SpSt-524</strain>
    </source>
</reference>
<feature type="transmembrane region" description="Helical" evidence="1">
    <location>
        <begin position="44"/>
        <end position="63"/>
    </location>
</feature>
<name>A0A7C3DEL9_MEIRU</name>